<dbReference type="PhylomeDB" id="Q2RQ99"/>
<evidence type="ECO:0000256" key="2">
    <source>
        <dbReference type="ARBA" id="ARBA00023015"/>
    </source>
</evidence>
<keyword evidence="4" id="KW-0804">Transcription</keyword>
<evidence type="ECO:0000259" key="6">
    <source>
        <dbReference type="PROSITE" id="PS50931"/>
    </source>
</evidence>
<feature type="domain" description="HTH lysR-type" evidence="6">
    <location>
        <begin position="26"/>
        <end position="83"/>
    </location>
</feature>
<keyword evidence="8" id="KW-1185">Reference proteome</keyword>
<feature type="region of interest" description="Disordered" evidence="5">
    <location>
        <begin position="1"/>
        <end position="23"/>
    </location>
</feature>
<dbReference type="PRINTS" id="PR00039">
    <property type="entry name" value="HTHLYSR"/>
</dbReference>
<evidence type="ECO:0000256" key="5">
    <source>
        <dbReference type="SAM" id="MobiDB-lite"/>
    </source>
</evidence>
<dbReference type="Pfam" id="PF00126">
    <property type="entry name" value="HTH_1"/>
    <property type="match status" value="1"/>
</dbReference>
<evidence type="ECO:0000256" key="4">
    <source>
        <dbReference type="ARBA" id="ARBA00023163"/>
    </source>
</evidence>
<protein>
    <submittedName>
        <fullName evidence="7">Transcriptional regulator, LysR family</fullName>
    </submittedName>
</protein>
<dbReference type="Pfam" id="PF03466">
    <property type="entry name" value="LysR_substrate"/>
    <property type="match status" value="1"/>
</dbReference>
<dbReference type="HOGENOM" id="CLU_039613_16_2_5"/>
<dbReference type="InterPro" id="IPR036390">
    <property type="entry name" value="WH_DNA-bd_sf"/>
</dbReference>
<keyword evidence="2" id="KW-0805">Transcription regulation</keyword>
<comment type="similarity">
    <text evidence="1">Belongs to the LysR transcriptional regulatory family.</text>
</comment>
<proteinExistence type="inferred from homology"/>
<dbReference type="GO" id="GO:0006351">
    <property type="term" value="P:DNA-templated transcription"/>
    <property type="evidence" value="ECO:0007669"/>
    <property type="project" value="TreeGrafter"/>
</dbReference>
<organism evidence="7 8">
    <name type="scientific">Rhodospirillum rubrum (strain ATCC 11170 / ATH 1.1.1 / DSM 467 / LMG 4362 / NCIMB 8255 / S1)</name>
    <dbReference type="NCBI Taxonomy" id="269796"/>
    <lineage>
        <taxon>Bacteria</taxon>
        <taxon>Pseudomonadati</taxon>
        <taxon>Pseudomonadota</taxon>
        <taxon>Alphaproteobacteria</taxon>
        <taxon>Rhodospirillales</taxon>
        <taxon>Rhodospirillaceae</taxon>
        <taxon>Rhodospirillum</taxon>
    </lineage>
</organism>
<dbReference type="Gene3D" id="1.10.10.10">
    <property type="entry name" value="Winged helix-like DNA-binding domain superfamily/Winged helix DNA-binding domain"/>
    <property type="match status" value="1"/>
</dbReference>
<keyword evidence="3" id="KW-0238">DNA-binding</keyword>
<dbReference type="InterPro" id="IPR005119">
    <property type="entry name" value="LysR_subst-bd"/>
</dbReference>
<sequence length="322" mass="35891">MVWGGSPGSAKAASGKRGMAQRPGNMDWDKLRVFHSVAEAGSFTHAGEALNLSQSAVSRQISALEESLKVALFHRHARGLILTEQGELLFDTVHDVFGKLATVEAKLGETKERPEGPLTITTTLSFGAIWLTPRIKRFMDRYPDIDVTLALNDTELDLAMRQADVALRFMPPRQPDLIQRQLFSMPYHVFASPDYLKKHGTPRRVEDLDDHALVVYGEEFKPPVANMSWLLTAGTREGRARKPILKVNNIYGMFRAVESGLGIAALPDYFSSEASTLVKILPEEHGPEMQIFFVYAEELRHSKRVAVFRDFLIKELGSSGLA</sequence>
<dbReference type="KEGG" id="rru:Rru_A2899"/>
<dbReference type="EnsemblBacteria" id="ABC23696">
    <property type="protein sequence ID" value="ABC23696"/>
    <property type="gene ID" value="Rru_A2899"/>
</dbReference>
<evidence type="ECO:0000313" key="7">
    <source>
        <dbReference type="EMBL" id="ABC23696.1"/>
    </source>
</evidence>
<gene>
    <name evidence="7" type="ordered locus">Rru_A2899</name>
</gene>
<dbReference type="GO" id="GO:0003700">
    <property type="term" value="F:DNA-binding transcription factor activity"/>
    <property type="evidence" value="ECO:0007669"/>
    <property type="project" value="InterPro"/>
</dbReference>
<dbReference type="STRING" id="269796.Rru_A2899"/>
<dbReference type="CDD" id="cd08422">
    <property type="entry name" value="PBP2_CrgA_like"/>
    <property type="match status" value="1"/>
</dbReference>
<dbReference type="eggNOG" id="COG0583">
    <property type="taxonomic scope" value="Bacteria"/>
</dbReference>
<dbReference type="GO" id="GO:0043565">
    <property type="term" value="F:sequence-specific DNA binding"/>
    <property type="evidence" value="ECO:0007669"/>
    <property type="project" value="TreeGrafter"/>
</dbReference>
<dbReference type="PANTHER" id="PTHR30537">
    <property type="entry name" value="HTH-TYPE TRANSCRIPTIONAL REGULATOR"/>
    <property type="match status" value="1"/>
</dbReference>
<evidence type="ECO:0000256" key="3">
    <source>
        <dbReference type="ARBA" id="ARBA00023125"/>
    </source>
</evidence>
<evidence type="ECO:0000313" key="8">
    <source>
        <dbReference type="Proteomes" id="UP000001929"/>
    </source>
</evidence>
<dbReference type="SUPFAM" id="SSF46785">
    <property type="entry name" value="Winged helix' DNA-binding domain"/>
    <property type="match status" value="1"/>
</dbReference>
<dbReference type="InterPro" id="IPR036388">
    <property type="entry name" value="WH-like_DNA-bd_sf"/>
</dbReference>
<dbReference type="EMBL" id="CP000230">
    <property type="protein sequence ID" value="ABC23696.1"/>
    <property type="molecule type" value="Genomic_DNA"/>
</dbReference>
<feature type="compositionally biased region" description="Low complexity" evidence="5">
    <location>
        <begin position="8"/>
        <end position="18"/>
    </location>
</feature>
<reference evidence="7 8" key="1">
    <citation type="journal article" date="2011" name="Stand. Genomic Sci.">
        <title>Complete genome sequence of Rhodospirillum rubrum type strain (S1).</title>
        <authorList>
            <person name="Munk A.C."/>
            <person name="Copeland A."/>
            <person name="Lucas S."/>
            <person name="Lapidus A."/>
            <person name="Del Rio T.G."/>
            <person name="Barry K."/>
            <person name="Detter J.C."/>
            <person name="Hammon N."/>
            <person name="Israni S."/>
            <person name="Pitluck S."/>
            <person name="Brettin T."/>
            <person name="Bruce D."/>
            <person name="Han C."/>
            <person name="Tapia R."/>
            <person name="Gilna P."/>
            <person name="Schmutz J."/>
            <person name="Larimer F."/>
            <person name="Land M."/>
            <person name="Kyrpides N.C."/>
            <person name="Mavromatis K."/>
            <person name="Richardson P."/>
            <person name="Rohde M."/>
            <person name="Goker M."/>
            <person name="Klenk H.P."/>
            <person name="Zhang Y."/>
            <person name="Roberts G.P."/>
            <person name="Reslewic S."/>
            <person name="Schwartz D.C."/>
        </authorList>
    </citation>
    <scope>NUCLEOTIDE SEQUENCE [LARGE SCALE GENOMIC DNA]</scope>
    <source>
        <strain evidence="8">ATCC 11170 / ATH 1.1.1 / DSM 467 / LMG 4362 / NCIMB 8255 / S1</strain>
    </source>
</reference>
<dbReference type="PATRIC" id="fig|269796.9.peg.3008"/>
<dbReference type="Gene3D" id="3.40.190.290">
    <property type="match status" value="1"/>
</dbReference>
<dbReference type="Proteomes" id="UP000001929">
    <property type="component" value="Chromosome"/>
</dbReference>
<dbReference type="InterPro" id="IPR058163">
    <property type="entry name" value="LysR-type_TF_proteobact-type"/>
</dbReference>
<name>Q2RQ99_RHORT</name>
<dbReference type="SUPFAM" id="SSF53850">
    <property type="entry name" value="Periplasmic binding protein-like II"/>
    <property type="match status" value="1"/>
</dbReference>
<dbReference type="PROSITE" id="PS50931">
    <property type="entry name" value="HTH_LYSR"/>
    <property type="match status" value="1"/>
</dbReference>
<accession>Q2RQ99</accession>
<dbReference type="PANTHER" id="PTHR30537:SF20">
    <property type="entry name" value="TRANSCRIPTIONAL REGULATORY PROTEIN"/>
    <property type="match status" value="1"/>
</dbReference>
<evidence type="ECO:0000256" key="1">
    <source>
        <dbReference type="ARBA" id="ARBA00009437"/>
    </source>
</evidence>
<dbReference type="AlphaFoldDB" id="Q2RQ99"/>
<dbReference type="InterPro" id="IPR000847">
    <property type="entry name" value="LysR_HTH_N"/>
</dbReference>
<dbReference type="FunFam" id="1.10.10.10:FF:000001">
    <property type="entry name" value="LysR family transcriptional regulator"/>
    <property type="match status" value="1"/>
</dbReference>